<feature type="transmembrane region" description="Helical" evidence="1">
    <location>
        <begin position="63"/>
        <end position="81"/>
    </location>
</feature>
<organism evidence="2 3">
    <name type="scientific">Metarhizium album (strain ARSEF 1941)</name>
    <dbReference type="NCBI Taxonomy" id="1081103"/>
    <lineage>
        <taxon>Eukaryota</taxon>
        <taxon>Fungi</taxon>
        <taxon>Dikarya</taxon>
        <taxon>Ascomycota</taxon>
        <taxon>Pezizomycotina</taxon>
        <taxon>Sordariomycetes</taxon>
        <taxon>Hypocreomycetidae</taxon>
        <taxon>Hypocreales</taxon>
        <taxon>Clavicipitaceae</taxon>
        <taxon>Metarhizium</taxon>
    </lineage>
</organism>
<comment type="caution">
    <text evidence="2">The sequence shown here is derived from an EMBL/GenBank/DDBJ whole genome shotgun (WGS) entry which is preliminary data.</text>
</comment>
<dbReference type="EMBL" id="AZHE01000004">
    <property type="protein sequence ID" value="KHN99761.1"/>
    <property type="molecule type" value="Genomic_DNA"/>
</dbReference>
<accession>A0A0B2WUP6</accession>
<evidence type="ECO:0000313" key="3">
    <source>
        <dbReference type="Proteomes" id="UP000030816"/>
    </source>
</evidence>
<dbReference type="Proteomes" id="UP000030816">
    <property type="component" value="Unassembled WGS sequence"/>
</dbReference>
<keyword evidence="1" id="KW-0812">Transmembrane</keyword>
<dbReference type="OrthoDB" id="4961272at2759"/>
<evidence type="ECO:0000313" key="2">
    <source>
        <dbReference type="EMBL" id="KHN99761.1"/>
    </source>
</evidence>
<sequence>MRSVKYHLAYWAVACTADIIYRASTLILGVPEAVLQALLVPLLVFFVTLVVQGPSPQPWPRLYYVASSVLLVALGSLSRYFRMSSAGSMQPSSFVHCCVAFEVVGVLESIRQDRQDIEPCTVGIVLEAPHRCLVFRRRRDRGQKFISLLFSWRGMLDFYARWFSYLLTLLVVTAILDLFLTRSYGTSASCLSIVAYNLLDAHVHIGSPVLLFYMAAAVADVAETVRTPAHLSRVGRMPRGSSPC</sequence>
<gene>
    <name evidence="2" type="ORF">MAM_02614</name>
</gene>
<reference evidence="2 3" key="1">
    <citation type="journal article" date="2014" name="Proc. Natl. Acad. Sci. U.S.A.">
        <title>Trajectory and genomic determinants of fungal-pathogen speciation and host adaptation.</title>
        <authorList>
            <person name="Hu X."/>
            <person name="Xiao G."/>
            <person name="Zheng P."/>
            <person name="Shang Y."/>
            <person name="Su Y."/>
            <person name="Zhang X."/>
            <person name="Liu X."/>
            <person name="Zhan S."/>
            <person name="St Leger R.J."/>
            <person name="Wang C."/>
        </authorList>
    </citation>
    <scope>NUCLEOTIDE SEQUENCE [LARGE SCALE GENOMIC DNA]</scope>
    <source>
        <strain evidence="2 3">ARSEF 1941</strain>
    </source>
</reference>
<keyword evidence="1" id="KW-0472">Membrane</keyword>
<keyword evidence="3" id="KW-1185">Reference proteome</keyword>
<proteinExistence type="predicted"/>
<dbReference type="RefSeq" id="XP_040680827.1">
    <property type="nucleotide sequence ID" value="XM_040821413.1"/>
</dbReference>
<protein>
    <submittedName>
        <fullName evidence="2">Uncharacterized protein</fullName>
    </submittedName>
</protein>
<dbReference type="AlphaFoldDB" id="A0A0B2WUP6"/>
<feature type="transmembrane region" description="Helical" evidence="1">
    <location>
        <begin position="162"/>
        <end position="180"/>
    </location>
</feature>
<feature type="transmembrane region" description="Helical" evidence="1">
    <location>
        <begin position="33"/>
        <end position="51"/>
    </location>
</feature>
<dbReference type="HOGENOM" id="CLU_1138214_0_0_1"/>
<dbReference type="GeneID" id="63737069"/>
<feature type="transmembrane region" description="Helical" evidence="1">
    <location>
        <begin position="7"/>
        <end position="27"/>
    </location>
</feature>
<evidence type="ECO:0000256" key="1">
    <source>
        <dbReference type="SAM" id="Phobius"/>
    </source>
</evidence>
<keyword evidence="1" id="KW-1133">Transmembrane helix</keyword>
<name>A0A0B2WUP6_METAS</name>